<sequence length="253" mass="28181">MAYLISELGPPKGFHPISSTTIYLPGIHKAYEFCSLYIHHTLPPLVFVDTHELAQRNESYTFSHWGSRDLEKPVHALPDKVSELLLNVRFPNLETQTGHPLNEGQEEGRTVQVDVPMHLRYGSPRTASSSSSEEDQTGAYERIRVDWPQGFLSCPPSSRAITKNKAKSVSLPKHVLSVLPSDNVLVAIPPHSDFANTSTVLYLPLGNTRDVAFVEPLTALTILACCFWLFRVANKTARRLNANAQPTQRPKTS</sequence>
<evidence type="ECO:0000256" key="10">
    <source>
        <dbReference type="RuleBase" id="RU366056"/>
    </source>
</evidence>
<dbReference type="PANTHER" id="PTHR28650">
    <property type="entry name" value="PHOSPHATIDYLINOSITOL-GLYCAN BIOSYNTHESIS CLASS X PROTEIN"/>
    <property type="match status" value="1"/>
</dbReference>
<comment type="subcellular location">
    <subcellularLocation>
        <location evidence="1 10">Endoplasmic reticulum membrane</location>
        <topology evidence="1 10">Single-pass membrane protein</topology>
    </subcellularLocation>
</comment>
<organism evidence="11 12">
    <name type="scientific">Psilocybe cyanescens</name>
    <dbReference type="NCBI Taxonomy" id="93625"/>
    <lineage>
        <taxon>Eukaryota</taxon>
        <taxon>Fungi</taxon>
        <taxon>Dikarya</taxon>
        <taxon>Basidiomycota</taxon>
        <taxon>Agaricomycotina</taxon>
        <taxon>Agaricomycetes</taxon>
        <taxon>Agaricomycetidae</taxon>
        <taxon>Agaricales</taxon>
        <taxon>Agaricineae</taxon>
        <taxon>Strophariaceae</taxon>
        <taxon>Psilocybe</taxon>
    </lineage>
</organism>
<dbReference type="AlphaFoldDB" id="A0A409XWK1"/>
<evidence type="ECO:0000256" key="3">
    <source>
        <dbReference type="ARBA" id="ARBA00010345"/>
    </source>
</evidence>
<dbReference type="EMBL" id="NHYD01000088">
    <property type="protein sequence ID" value="PPQ95111.1"/>
    <property type="molecule type" value="Genomic_DNA"/>
</dbReference>
<reference evidence="11 12" key="1">
    <citation type="journal article" date="2018" name="Evol. Lett.">
        <title>Horizontal gene cluster transfer increased hallucinogenic mushroom diversity.</title>
        <authorList>
            <person name="Reynolds H.T."/>
            <person name="Vijayakumar V."/>
            <person name="Gluck-Thaler E."/>
            <person name="Korotkin H.B."/>
            <person name="Matheny P.B."/>
            <person name="Slot J.C."/>
        </authorList>
    </citation>
    <scope>NUCLEOTIDE SEQUENCE [LARGE SCALE GENOMIC DNA]</scope>
    <source>
        <strain evidence="11 12">2631</strain>
    </source>
</reference>
<feature type="transmembrane region" description="Helical" evidence="10">
    <location>
        <begin position="211"/>
        <end position="230"/>
    </location>
</feature>
<evidence type="ECO:0000256" key="1">
    <source>
        <dbReference type="ARBA" id="ARBA00004389"/>
    </source>
</evidence>
<evidence type="ECO:0000256" key="4">
    <source>
        <dbReference type="ARBA" id="ARBA00022502"/>
    </source>
</evidence>
<evidence type="ECO:0000256" key="6">
    <source>
        <dbReference type="ARBA" id="ARBA00022824"/>
    </source>
</evidence>
<dbReference type="GO" id="GO:0006506">
    <property type="term" value="P:GPI anchor biosynthetic process"/>
    <property type="evidence" value="ECO:0007669"/>
    <property type="project" value="UniProtKB-UniPathway"/>
</dbReference>
<protein>
    <recommendedName>
        <fullName evidence="10">Protein PBN1</fullName>
    </recommendedName>
</protein>
<evidence type="ECO:0000256" key="8">
    <source>
        <dbReference type="ARBA" id="ARBA00023136"/>
    </source>
</evidence>
<dbReference type="Pfam" id="PF08320">
    <property type="entry name" value="PIG-X"/>
    <property type="match status" value="1"/>
</dbReference>
<dbReference type="GO" id="GO:0005789">
    <property type="term" value="C:endoplasmic reticulum membrane"/>
    <property type="evidence" value="ECO:0007669"/>
    <property type="project" value="UniProtKB-SubCell"/>
</dbReference>
<name>A0A409XWK1_PSICY</name>
<keyword evidence="7 10" id="KW-1133">Transmembrane helix</keyword>
<evidence type="ECO:0000256" key="5">
    <source>
        <dbReference type="ARBA" id="ARBA00022692"/>
    </source>
</evidence>
<gene>
    <name evidence="11" type="ORF">CVT25_011654</name>
</gene>
<dbReference type="Proteomes" id="UP000283269">
    <property type="component" value="Unassembled WGS sequence"/>
</dbReference>
<evidence type="ECO:0000256" key="2">
    <source>
        <dbReference type="ARBA" id="ARBA00004687"/>
    </source>
</evidence>
<keyword evidence="5 10" id="KW-0812">Transmembrane</keyword>
<evidence type="ECO:0000313" key="11">
    <source>
        <dbReference type="EMBL" id="PPQ95111.1"/>
    </source>
</evidence>
<dbReference type="InterPro" id="IPR013233">
    <property type="entry name" value="PIG-X/PBN1"/>
</dbReference>
<comment type="pathway">
    <text evidence="2 10">Glycolipid biosynthesis; glycosylphosphatidylinositol-anchor biosynthesis.</text>
</comment>
<keyword evidence="12" id="KW-1185">Reference proteome</keyword>
<dbReference type="UniPathway" id="UPA00196"/>
<dbReference type="STRING" id="93625.A0A409XWK1"/>
<comment type="function">
    <text evidence="10">Required for proper folding and/or the stability of a subset of proteins in the endoplasmic reticulum. Component of glycosylphosphatidylinositol-mannosyltransferase 1 which transfers the first of the 4 mannoses in the GPI-anchor precursors during GPI-anchor biosynthesis. Probably acts by stabilizing the mannosyltransferase GPI14.</text>
</comment>
<keyword evidence="4 10" id="KW-0337">GPI-anchor biosynthesis</keyword>
<proteinExistence type="inferred from homology"/>
<keyword evidence="8 10" id="KW-0472">Membrane</keyword>
<comment type="caution">
    <text evidence="11">The sequence shown here is derived from an EMBL/GenBank/DDBJ whole genome shotgun (WGS) entry which is preliminary data.</text>
</comment>
<dbReference type="PANTHER" id="PTHR28650:SF1">
    <property type="entry name" value="PHOSPHATIDYLINOSITOL-GLYCAN BIOSYNTHESIS CLASS X PROTEIN"/>
    <property type="match status" value="1"/>
</dbReference>
<comment type="similarity">
    <text evidence="3 10">Belongs to the PIGX family.</text>
</comment>
<dbReference type="InParanoid" id="A0A409XWK1"/>
<dbReference type="OrthoDB" id="5546453at2759"/>
<evidence type="ECO:0000313" key="12">
    <source>
        <dbReference type="Proteomes" id="UP000283269"/>
    </source>
</evidence>
<keyword evidence="9" id="KW-0325">Glycoprotein</keyword>
<dbReference type="SMART" id="SM00780">
    <property type="entry name" value="PIG-X"/>
    <property type="match status" value="1"/>
</dbReference>
<accession>A0A409XWK1</accession>
<evidence type="ECO:0000256" key="9">
    <source>
        <dbReference type="ARBA" id="ARBA00023180"/>
    </source>
</evidence>
<evidence type="ECO:0000256" key="7">
    <source>
        <dbReference type="ARBA" id="ARBA00022989"/>
    </source>
</evidence>
<keyword evidence="6 10" id="KW-0256">Endoplasmic reticulum</keyword>
<dbReference type="InterPro" id="IPR040039">
    <property type="entry name" value="PIGX"/>
</dbReference>